<feature type="region of interest" description="Disordered" evidence="1">
    <location>
        <begin position="27"/>
        <end position="86"/>
    </location>
</feature>
<dbReference type="AlphaFoldDB" id="A0A843UKR8"/>
<evidence type="ECO:0000313" key="3">
    <source>
        <dbReference type="Proteomes" id="UP000652761"/>
    </source>
</evidence>
<accession>A0A843UKR8</accession>
<organism evidence="2 3">
    <name type="scientific">Colocasia esculenta</name>
    <name type="common">Wild taro</name>
    <name type="synonym">Arum esculentum</name>
    <dbReference type="NCBI Taxonomy" id="4460"/>
    <lineage>
        <taxon>Eukaryota</taxon>
        <taxon>Viridiplantae</taxon>
        <taxon>Streptophyta</taxon>
        <taxon>Embryophyta</taxon>
        <taxon>Tracheophyta</taxon>
        <taxon>Spermatophyta</taxon>
        <taxon>Magnoliopsida</taxon>
        <taxon>Liliopsida</taxon>
        <taxon>Araceae</taxon>
        <taxon>Aroideae</taxon>
        <taxon>Colocasieae</taxon>
        <taxon>Colocasia</taxon>
    </lineage>
</organism>
<sequence>MAVLLKACQNPYASGAAAALRERNLGAGPEISESSPGPTGHVGIRAHREPLPPSGSGIRAPDRKSPKSVRIGSPCRPPGAESGRQTRNLLVQPRADRAVCICRQVHSGIEHRVLSWVDCVNLSTGMSEFVRIGSRCRPPGAESGCRTRNLRVQPKADRDGVPIRNWGVSEFVRIGSRCRPPRAESGRRTGNLRVQPRADRVGVQIRN</sequence>
<dbReference type="EMBL" id="NMUH01000738">
    <property type="protein sequence ID" value="MQL84098.1"/>
    <property type="molecule type" value="Genomic_DNA"/>
</dbReference>
<reference evidence="2" key="1">
    <citation type="submission" date="2017-07" db="EMBL/GenBank/DDBJ databases">
        <title>Taro Niue Genome Assembly and Annotation.</title>
        <authorList>
            <person name="Atibalentja N."/>
            <person name="Keating K."/>
            <person name="Fields C.J."/>
        </authorList>
    </citation>
    <scope>NUCLEOTIDE SEQUENCE</scope>
    <source>
        <strain evidence="2">Niue_2</strain>
        <tissue evidence="2">Leaf</tissue>
    </source>
</reference>
<comment type="caution">
    <text evidence="2">The sequence shown here is derived from an EMBL/GenBank/DDBJ whole genome shotgun (WGS) entry which is preliminary data.</text>
</comment>
<evidence type="ECO:0000313" key="2">
    <source>
        <dbReference type="EMBL" id="MQL84098.1"/>
    </source>
</evidence>
<name>A0A843UKR8_COLES</name>
<protein>
    <submittedName>
        <fullName evidence="2">Uncharacterized protein</fullName>
    </submittedName>
</protein>
<keyword evidence="3" id="KW-1185">Reference proteome</keyword>
<proteinExistence type="predicted"/>
<evidence type="ECO:0000256" key="1">
    <source>
        <dbReference type="SAM" id="MobiDB-lite"/>
    </source>
</evidence>
<dbReference type="Proteomes" id="UP000652761">
    <property type="component" value="Unassembled WGS sequence"/>
</dbReference>
<gene>
    <name evidence="2" type="ORF">Taro_016584</name>
</gene>